<organism evidence="11 12">
    <name type="scientific">Haemophilus sputorum</name>
    <dbReference type="NCBI Taxonomy" id="1078480"/>
    <lineage>
        <taxon>Bacteria</taxon>
        <taxon>Pseudomonadati</taxon>
        <taxon>Pseudomonadota</taxon>
        <taxon>Gammaproteobacteria</taxon>
        <taxon>Pasteurellales</taxon>
        <taxon>Pasteurellaceae</taxon>
        <taxon>Haemophilus</taxon>
    </lineage>
</organism>
<dbReference type="GO" id="GO:0005524">
    <property type="term" value="F:ATP binding"/>
    <property type="evidence" value="ECO:0007669"/>
    <property type="project" value="UniProtKB-UniRule"/>
</dbReference>
<dbReference type="GO" id="GO:0002101">
    <property type="term" value="P:tRNA wobble cytosine modification"/>
    <property type="evidence" value="ECO:0007669"/>
    <property type="project" value="UniProtKB-UniRule"/>
</dbReference>
<dbReference type="InterPro" id="IPR000182">
    <property type="entry name" value="GNAT_dom"/>
</dbReference>
<dbReference type="InterPro" id="IPR024914">
    <property type="entry name" value="tRNA_acetyltr_TmcA"/>
</dbReference>
<evidence type="ECO:0000256" key="5">
    <source>
        <dbReference type="ARBA" id="ARBA00022741"/>
    </source>
</evidence>
<dbReference type="InterPro" id="IPR013562">
    <property type="entry name" value="TmcA/NAT10_N"/>
</dbReference>
<sequence length="603" mass="68312">MRKLVVLLAMPSDFDGIILNQTNFAKAKQYLGTQHFQALYDMRSPDGVCLHLEALAIIAGTIMNGGTLFLVCPDFAQLSQIPDSDSLRWNDGKLITTPNFYRYFQKLIQKYQFSVTMPRKKDFLLPASGQKMQIFCEFTPEQQQIFEQLPKHLADIHLILADRGRGKSTLAGQLAKSLAEHHSVIITAKSRAALPQFLAQLTNVVSHESLQFIAPDQLIASIAQKCISPNHWLFIDEAASLPLPMLQTLCRYFHKVVLTTTTHNYEGTGRGFSLRFKSQCSRTYQEWHLTTPLRWEENDPLEQFINELLLLDESEHIEPLAQYYQLFANAHYKTTPTDLRRLFDGENQQCFSYQENGQLVGAIWALNEGGLSDALTEQVWAGTRRPAGNLVVQYLCAQGNLKSACSLHSMRISRIAVRPEKQQQGIGKRLVSDFILQMSKQIRPLDFISVSFGMSDFLLKFWQQCGFILVQITPNREASSGYQSAMMLYPISKAGKQFVAQAVAKFQRDATLLPYCEALFPNKVADYALDESDQQNLRGFAFAQRSFSACFASLKRLYTQYPEELAILRDNLEQNSLTLAAPQKQTLAQFRLAVRDVLAAKCQ</sequence>
<dbReference type="AlphaFoldDB" id="A0A369YEB1"/>
<feature type="domain" description="N-acetyltransferase" evidence="10">
    <location>
        <begin position="308"/>
        <end position="489"/>
    </location>
</feature>
<comment type="function">
    <text evidence="9">Catalyzes the formation of N(4)-acetylcytidine (ac(4)C) at the wobble position of tRNA(Met), by using acetyl-CoA as an acetyl donor and ATP (or GTP).</text>
</comment>
<dbReference type="Proteomes" id="UP000253872">
    <property type="component" value="Unassembled WGS sequence"/>
</dbReference>
<evidence type="ECO:0000256" key="6">
    <source>
        <dbReference type="ARBA" id="ARBA00022840"/>
    </source>
</evidence>
<dbReference type="InterPro" id="IPR033442">
    <property type="entry name" value="TmcA_tRNA_bind"/>
</dbReference>
<comment type="catalytic activity">
    <reaction evidence="9">
        <text>cytidine(34) in elongator tRNA(Met) + acetyl-CoA + ATP + H2O = N(4)-acetylcytidine(34) in elongator tRNA(Met) + ADP + phosphate + CoA + H(+)</text>
        <dbReference type="Rhea" id="RHEA:43788"/>
        <dbReference type="Rhea" id="RHEA-COMP:10693"/>
        <dbReference type="Rhea" id="RHEA-COMP:10694"/>
        <dbReference type="ChEBI" id="CHEBI:15377"/>
        <dbReference type="ChEBI" id="CHEBI:15378"/>
        <dbReference type="ChEBI" id="CHEBI:30616"/>
        <dbReference type="ChEBI" id="CHEBI:43474"/>
        <dbReference type="ChEBI" id="CHEBI:57287"/>
        <dbReference type="ChEBI" id="CHEBI:57288"/>
        <dbReference type="ChEBI" id="CHEBI:74900"/>
        <dbReference type="ChEBI" id="CHEBI:82748"/>
        <dbReference type="ChEBI" id="CHEBI:456216"/>
        <dbReference type="EC" id="2.3.1.193"/>
    </reaction>
</comment>
<dbReference type="Pfam" id="PF05127">
    <property type="entry name" value="NAT10_TcmA_helicase"/>
    <property type="match status" value="1"/>
</dbReference>
<dbReference type="CDD" id="cd04301">
    <property type="entry name" value="NAT_SF"/>
    <property type="match status" value="1"/>
</dbReference>
<dbReference type="PANTHER" id="PTHR10925:SF5">
    <property type="entry name" value="RNA CYTIDINE ACETYLTRANSFERASE"/>
    <property type="match status" value="1"/>
</dbReference>
<keyword evidence="1 9" id="KW-0963">Cytoplasm</keyword>
<dbReference type="RefSeq" id="WP_111402192.1">
    <property type="nucleotide sequence ID" value="NZ_QEPN01000002.1"/>
</dbReference>
<proteinExistence type="inferred from homology"/>
<dbReference type="GO" id="GO:1904812">
    <property type="term" value="P:rRNA acetylation involved in maturation of SSU-rRNA"/>
    <property type="evidence" value="ECO:0007669"/>
    <property type="project" value="TreeGrafter"/>
</dbReference>
<gene>
    <name evidence="9" type="primary">tmcA</name>
    <name evidence="11" type="ORF">DPV93_03220</name>
</gene>
<protein>
    <recommendedName>
        <fullName evidence="9">tRNA(Met) cytidine acetyltransferase TmcA</fullName>
        <ecNumber evidence="9">2.3.1.193</ecNumber>
    </recommendedName>
</protein>
<comment type="caution">
    <text evidence="9">Lacks conserved residue(s) required for the propagation of feature annotation.</text>
</comment>
<evidence type="ECO:0000259" key="10">
    <source>
        <dbReference type="PROSITE" id="PS51186"/>
    </source>
</evidence>
<dbReference type="InterPro" id="IPR016181">
    <property type="entry name" value="Acyl_CoA_acyltransferase"/>
</dbReference>
<dbReference type="Gene3D" id="1.20.120.890">
    <property type="entry name" value="tRNA(Met) cytidine acetyltransferase, tail domain"/>
    <property type="match status" value="1"/>
</dbReference>
<dbReference type="PROSITE" id="PS51186">
    <property type="entry name" value="GNAT"/>
    <property type="match status" value="1"/>
</dbReference>
<dbReference type="GO" id="GO:1990883">
    <property type="term" value="F:18S rRNA cytidine N-acetyltransferase activity"/>
    <property type="evidence" value="ECO:0007669"/>
    <property type="project" value="TreeGrafter"/>
</dbReference>
<keyword evidence="3 9" id="KW-0808">Transferase</keyword>
<dbReference type="Gene3D" id="3.40.50.300">
    <property type="entry name" value="P-loop containing nucleotide triphosphate hydrolases"/>
    <property type="match status" value="1"/>
</dbReference>
<evidence type="ECO:0000256" key="7">
    <source>
        <dbReference type="ARBA" id="ARBA00022884"/>
    </source>
</evidence>
<keyword evidence="4 9" id="KW-0819">tRNA processing</keyword>
<evidence type="ECO:0000256" key="2">
    <source>
        <dbReference type="ARBA" id="ARBA00022555"/>
    </source>
</evidence>
<dbReference type="PANTHER" id="PTHR10925">
    <property type="entry name" value="N-ACETYLTRANSFERASE 10"/>
    <property type="match status" value="1"/>
</dbReference>
<feature type="binding site" evidence="9">
    <location>
        <begin position="415"/>
        <end position="417"/>
    </location>
    <ligand>
        <name>acetyl-CoA</name>
        <dbReference type="ChEBI" id="CHEBI:57288"/>
    </ligand>
</feature>
<keyword evidence="6 9" id="KW-0067">ATP-binding</keyword>
<evidence type="ECO:0000256" key="1">
    <source>
        <dbReference type="ARBA" id="ARBA00022490"/>
    </source>
</evidence>
<dbReference type="Pfam" id="PF17176">
    <property type="entry name" value="tRNA_bind_3"/>
    <property type="match status" value="1"/>
</dbReference>
<keyword evidence="7 9" id="KW-0694">RNA-binding</keyword>
<dbReference type="Gene3D" id="3.40.630.30">
    <property type="match status" value="1"/>
</dbReference>
<dbReference type="EC" id="2.3.1.193" evidence="9"/>
<dbReference type="InterPro" id="IPR007807">
    <property type="entry name" value="TcmA/NAT10_helicase"/>
</dbReference>
<evidence type="ECO:0000313" key="11">
    <source>
        <dbReference type="EMBL" id="RDE73112.1"/>
    </source>
</evidence>
<comment type="subcellular location">
    <subcellularLocation>
        <location evidence="9">Cytoplasm</location>
    </subcellularLocation>
</comment>
<evidence type="ECO:0000256" key="8">
    <source>
        <dbReference type="ARBA" id="ARBA00023315"/>
    </source>
</evidence>
<dbReference type="GO" id="GO:0051392">
    <property type="term" value="F:tRNA cytidine N4-acetyltransferase activity"/>
    <property type="evidence" value="ECO:0007669"/>
    <property type="project" value="UniProtKB-UniRule"/>
</dbReference>
<dbReference type="STRING" id="1035839.GCA_000238795_00567"/>
<reference evidence="11 12" key="1">
    <citation type="submission" date="2018-05" db="EMBL/GenBank/DDBJ databases">
        <title>Draft Genome Sequences for a Diverse set of 7 Haemophilus Species.</title>
        <authorList>
            <person name="Nichols M."/>
            <person name="Topaz N."/>
            <person name="Wang X."/>
            <person name="Wang X."/>
            <person name="Boxrud D."/>
        </authorList>
    </citation>
    <scope>NUCLEOTIDE SEQUENCE [LARGE SCALE GENOMIC DNA]</scope>
    <source>
        <strain evidence="11 12">C2002001239</strain>
    </source>
</reference>
<evidence type="ECO:0000313" key="12">
    <source>
        <dbReference type="Proteomes" id="UP000253872"/>
    </source>
</evidence>
<keyword evidence="5 9" id="KW-0547">Nucleotide-binding</keyword>
<comment type="similarity">
    <text evidence="9">Belongs to the TmcA family.</text>
</comment>
<dbReference type="HAMAP" id="MF_01886">
    <property type="entry name" value="tRNA_acetyltr_TmcA"/>
    <property type="match status" value="1"/>
</dbReference>
<dbReference type="InterPro" id="IPR027417">
    <property type="entry name" value="P-loop_NTPase"/>
</dbReference>
<comment type="caution">
    <text evidence="11">The sequence shown here is derived from an EMBL/GenBank/DDBJ whole genome shotgun (WGS) entry which is preliminary data.</text>
</comment>
<dbReference type="GO" id="GO:0005737">
    <property type="term" value="C:cytoplasm"/>
    <property type="evidence" value="ECO:0007669"/>
    <property type="project" value="UniProtKB-SubCell"/>
</dbReference>
<keyword evidence="8 9" id="KW-0012">Acyltransferase</keyword>
<feature type="binding site" evidence="9">
    <location>
        <position position="142"/>
    </location>
    <ligand>
        <name>ATP</name>
        <dbReference type="ChEBI" id="CHEBI:30616"/>
    </ligand>
</feature>
<feature type="binding site" evidence="9">
    <location>
        <position position="294"/>
    </location>
    <ligand>
        <name>ATP</name>
        <dbReference type="ChEBI" id="CHEBI:30616"/>
    </ligand>
</feature>
<evidence type="ECO:0000256" key="3">
    <source>
        <dbReference type="ARBA" id="ARBA00022679"/>
    </source>
</evidence>
<name>A0A369YEB1_9PAST</name>
<evidence type="ECO:0000256" key="9">
    <source>
        <dbReference type="HAMAP-Rule" id="MF_01886"/>
    </source>
</evidence>
<dbReference type="GO" id="GO:0000049">
    <property type="term" value="F:tRNA binding"/>
    <property type="evidence" value="ECO:0007669"/>
    <property type="project" value="UniProtKB-UniRule"/>
</dbReference>
<dbReference type="Pfam" id="PF13718">
    <property type="entry name" value="GNAT_acetyltr_2"/>
    <property type="match status" value="2"/>
</dbReference>
<accession>A0A369YEB1</accession>
<dbReference type="Pfam" id="PF08351">
    <property type="entry name" value="TmcA_N"/>
    <property type="match status" value="1"/>
</dbReference>
<dbReference type="GO" id="GO:0051391">
    <property type="term" value="P:tRNA acetylation"/>
    <property type="evidence" value="ECO:0007669"/>
    <property type="project" value="UniProtKB-UniRule"/>
</dbReference>
<dbReference type="Gene3D" id="3.40.50.11040">
    <property type="match status" value="1"/>
</dbReference>
<dbReference type="SUPFAM" id="SSF55729">
    <property type="entry name" value="Acyl-CoA N-acyltransferases (Nat)"/>
    <property type="match status" value="1"/>
</dbReference>
<dbReference type="EMBL" id="QEPN01000002">
    <property type="protein sequence ID" value="RDE73112.1"/>
    <property type="molecule type" value="Genomic_DNA"/>
</dbReference>
<dbReference type="SUPFAM" id="SSF52540">
    <property type="entry name" value="P-loop containing nucleoside triphosphate hydrolases"/>
    <property type="match status" value="1"/>
</dbReference>
<dbReference type="InterPro" id="IPR038321">
    <property type="entry name" value="TmcA_C_sf"/>
</dbReference>
<dbReference type="InterPro" id="IPR032672">
    <property type="entry name" value="TmcA/NAT10/Kre33"/>
</dbReference>
<keyword evidence="2 9" id="KW-0820">tRNA-binding</keyword>
<evidence type="ECO:0000256" key="4">
    <source>
        <dbReference type="ARBA" id="ARBA00022694"/>
    </source>
</evidence>